<accession>A0A4V4HQ78</accession>
<sequence>MTTDKRTPPFTEPNVAHSCLLAKRHIINDGALSPSLKTWAGQSAASTLTPAIHPSFAEIDPSVELGSLYVSQPVFHGKAIAIDLTRGMIRGAIDSVASDQRRLKQICKTYGLKLHHAYIKLTARYGGDEVRLDGRMVQLHAELPSFIDIHRIVLLDRGRLLFERPYQEQIFEEDYGHVPRLVTSINSVEETDRLTQDWTSAMIRANVLDDAEPVRIQGFLWLPFRADRYRPSVFKEYDPARFSELEACALSSDLVHGKVGNVFYMRGLGD</sequence>
<comment type="caution">
    <text evidence="1">The sequence shown here is derived from an EMBL/GenBank/DDBJ whole genome shotgun (WGS) entry which is preliminary data.</text>
</comment>
<dbReference type="AlphaFoldDB" id="A0A4V4HQ78"/>
<name>A0A4V4HQ78_9HYPH</name>
<dbReference type="EMBL" id="STGU01000013">
    <property type="protein sequence ID" value="THV32756.1"/>
    <property type="molecule type" value="Genomic_DNA"/>
</dbReference>
<dbReference type="RefSeq" id="WP_136542746.1">
    <property type="nucleotide sequence ID" value="NZ_STGU01000013.1"/>
</dbReference>
<protein>
    <submittedName>
        <fullName evidence="1">Uncharacterized protein</fullName>
    </submittedName>
</protein>
<proteinExistence type="predicted"/>
<evidence type="ECO:0000313" key="1">
    <source>
        <dbReference type="EMBL" id="THV32756.1"/>
    </source>
</evidence>
<organism evidence="1 2">
    <name type="scientific">Rhizobium rosettiformans W3</name>
    <dbReference type="NCBI Taxonomy" id="538378"/>
    <lineage>
        <taxon>Bacteria</taxon>
        <taxon>Pseudomonadati</taxon>
        <taxon>Pseudomonadota</taxon>
        <taxon>Alphaproteobacteria</taxon>
        <taxon>Hyphomicrobiales</taxon>
        <taxon>Rhizobiaceae</taxon>
        <taxon>Rhizobium/Agrobacterium group</taxon>
        <taxon>Rhizobium</taxon>
    </lineage>
</organism>
<reference evidence="1 2" key="1">
    <citation type="submission" date="2019-04" db="EMBL/GenBank/DDBJ databases">
        <title>genome sequence of strain W3.</title>
        <authorList>
            <person name="Gao J."/>
            <person name="Sun J."/>
        </authorList>
    </citation>
    <scope>NUCLEOTIDE SEQUENCE [LARGE SCALE GENOMIC DNA]</scope>
    <source>
        <strain evidence="1 2">W3</strain>
    </source>
</reference>
<dbReference type="Proteomes" id="UP000307378">
    <property type="component" value="Unassembled WGS sequence"/>
</dbReference>
<gene>
    <name evidence="1" type="ORF">FAA86_19335</name>
</gene>
<evidence type="ECO:0000313" key="2">
    <source>
        <dbReference type="Proteomes" id="UP000307378"/>
    </source>
</evidence>